<evidence type="ECO:0000256" key="15">
    <source>
        <dbReference type="PROSITE-ProRule" id="PRU10141"/>
    </source>
</evidence>
<evidence type="ECO:0000256" key="5">
    <source>
        <dbReference type="ARBA" id="ARBA00022527"/>
    </source>
</evidence>
<keyword evidence="5 16" id="KW-0723">Serine/threonine-protein kinase</keyword>
<keyword evidence="11" id="KW-0460">Magnesium</keyword>
<evidence type="ECO:0000256" key="6">
    <source>
        <dbReference type="ARBA" id="ARBA00022679"/>
    </source>
</evidence>
<keyword evidence="12" id="KW-0464">Manganese</keyword>
<comment type="catalytic activity">
    <reaction evidence="13">
        <text>L-threonyl-[protein] + ATP = O-phospho-L-threonyl-[protein] + ADP + H(+)</text>
        <dbReference type="Rhea" id="RHEA:46608"/>
        <dbReference type="Rhea" id="RHEA-COMP:11060"/>
        <dbReference type="Rhea" id="RHEA-COMP:11605"/>
        <dbReference type="ChEBI" id="CHEBI:15378"/>
        <dbReference type="ChEBI" id="CHEBI:30013"/>
        <dbReference type="ChEBI" id="CHEBI:30616"/>
        <dbReference type="ChEBI" id="CHEBI:61977"/>
        <dbReference type="ChEBI" id="CHEBI:456216"/>
        <dbReference type="EC" id="2.7.11.1"/>
    </reaction>
</comment>
<sequence length="358" mass="40117">IDSSEVVWASGGNKAKFIAQYLLGEQVGKGSFGKVKEGLDRDTLRRVAVKIINRKRLKKVQGGVGAVTTEIKLLRRLKHPNIITLLDVFCKVEDTSASASPAIFAWFSTIEEEPIVWQYEDGPGETMAKILKWYLIFEYCPCSLQTLVEQAEGGRLGVDMAHRYFVQLIEGLDYLHSQSVIHRDIKPGNLLITPDGVLQISDFGIAEQFSMYSGEPMETGTFAGTHQFLSPEITSGAPSFLGEKVDVWACGVTLFNMLTGRYPFEFDPGEEHNVLSLYDKIQEGRFDMPKEFDPDLQDLLYGMLRKDPATRLSTSQILSHPWTRTFFDKPLKSKLTIQTYPMPSSPDTPTTPSLPLKP</sequence>
<dbReference type="GO" id="GO:0046872">
    <property type="term" value="F:metal ion binding"/>
    <property type="evidence" value="ECO:0007669"/>
    <property type="project" value="UniProtKB-KW"/>
</dbReference>
<evidence type="ECO:0000256" key="10">
    <source>
        <dbReference type="ARBA" id="ARBA00022840"/>
    </source>
</evidence>
<comment type="cofactor">
    <cofactor evidence="2">
        <name>Mg(2+)</name>
        <dbReference type="ChEBI" id="CHEBI:18420"/>
    </cofactor>
</comment>
<feature type="domain" description="Protein kinase" evidence="18">
    <location>
        <begin position="21"/>
        <end position="323"/>
    </location>
</feature>
<keyword evidence="7" id="KW-0479">Metal-binding</keyword>
<dbReference type="GO" id="GO:0005737">
    <property type="term" value="C:cytoplasm"/>
    <property type="evidence" value="ECO:0007669"/>
    <property type="project" value="TreeGrafter"/>
</dbReference>
<evidence type="ECO:0000256" key="8">
    <source>
        <dbReference type="ARBA" id="ARBA00022741"/>
    </source>
</evidence>
<keyword evidence="10 15" id="KW-0067">ATP-binding</keyword>
<organism evidence="19 20">
    <name type="scientific">Rhizophlyctis rosea</name>
    <dbReference type="NCBI Taxonomy" id="64517"/>
    <lineage>
        <taxon>Eukaryota</taxon>
        <taxon>Fungi</taxon>
        <taxon>Fungi incertae sedis</taxon>
        <taxon>Chytridiomycota</taxon>
        <taxon>Chytridiomycota incertae sedis</taxon>
        <taxon>Chytridiomycetes</taxon>
        <taxon>Rhizophlyctidales</taxon>
        <taxon>Rhizophlyctidaceae</taxon>
        <taxon>Rhizophlyctis</taxon>
    </lineage>
</organism>
<dbReference type="EC" id="2.7.11.1" evidence="4"/>
<evidence type="ECO:0000256" key="4">
    <source>
        <dbReference type="ARBA" id="ARBA00012513"/>
    </source>
</evidence>
<keyword evidence="6" id="KW-0808">Transferase</keyword>
<dbReference type="EMBL" id="JADGJD010002802">
    <property type="protein sequence ID" value="KAJ3028400.1"/>
    <property type="molecule type" value="Genomic_DNA"/>
</dbReference>
<keyword evidence="8 15" id="KW-0547">Nucleotide-binding</keyword>
<gene>
    <name evidence="19" type="primary">STK11</name>
    <name evidence="19" type="ORF">HK097_005987</name>
</gene>
<evidence type="ECO:0000256" key="7">
    <source>
        <dbReference type="ARBA" id="ARBA00022723"/>
    </source>
</evidence>
<evidence type="ECO:0000256" key="3">
    <source>
        <dbReference type="ARBA" id="ARBA00009985"/>
    </source>
</evidence>
<evidence type="ECO:0000313" key="20">
    <source>
        <dbReference type="Proteomes" id="UP001212841"/>
    </source>
</evidence>
<dbReference type="Pfam" id="PF00069">
    <property type="entry name" value="Pkinase"/>
    <property type="match status" value="1"/>
</dbReference>
<keyword evidence="20" id="KW-1185">Reference proteome</keyword>
<evidence type="ECO:0000259" key="18">
    <source>
        <dbReference type="PROSITE" id="PS50011"/>
    </source>
</evidence>
<evidence type="ECO:0000256" key="17">
    <source>
        <dbReference type="SAM" id="MobiDB-lite"/>
    </source>
</evidence>
<dbReference type="Proteomes" id="UP001212841">
    <property type="component" value="Unassembled WGS sequence"/>
</dbReference>
<dbReference type="SUPFAM" id="SSF56112">
    <property type="entry name" value="Protein kinase-like (PK-like)"/>
    <property type="match status" value="1"/>
</dbReference>
<evidence type="ECO:0000256" key="9">
    <source>
        <dbReference type="ARBA" id="ARBA00022777"/>
    </source>
</evidence>
<evidence type="ECO:0000256" key="1">
    <source>
        <dbReference type="ARBA" id="ARBA00001936"/>
    </source>
</evidence>
<proteinExistence type="inferred from homology"/>
<comment type="caution">
    <text evidence="19">The sequence shown here is derived from an EMBL/GenBank/DDBJ whole genome shotgun (WGS) entry which is preliminary data.</text>
</comment>
<dbReference type="AlphaFoldDB" id="A0AAD5RZZ6"/>
<comment type="catalytic activity">
    <reaction evidence="14">
        <text>L-seryl-[protein] + ATP = O-phospho-L-seryl-[protein] + ADP + H(+)</text>
        <dbReference type="Rhea" id="RHEA:17989"/>
        <dbReference type="Rhea" id="RHEA-COMP:9863"/>
        <dbReference type="Rhea" id="RHEA-COMP:11604"/>
        <dbReference type="ChEBI" id="CHEBI:15378"/>
        <dbReference type="ChEBI" id="CHEBI:29999"/>
        <dbReference type="ChEBI" id="CHEBI:30616"/>
        <dbReference type="ChEBI" id="CHEBI:83421"/>
        <dbReference type="ChEBI" id="CHEBI:456216"/>
        <dbReference type="EC" id="2.7.11.1"/>
    </reaction>
</comment>
<evidence type="ECO:0000256" key="13">
    <source>
        <dbReference type="ARBA" id="ARBA00047899"/>
    </source>
</evidence>
<keyword evidence="9 19" id="KW-0418">Kinase</keyword>
<dbReference type="GO" id="GO:0035556">
    <property type="term" value="P:intracellular signal transduction"/>
    <property type="evidence" value="ECO:0007669"/>
    <property type="project" value="TreeGrafter"/>
</dbReference>
<dbReference type="InterPro" id="IPR017441">
    <property type="entry name" value="Protein_kinase_ATP_BS"/>
</dbReference>
<feature type="non-terminal residue" evidence="19">
    <location>
        <position position="1"/>
    </location>
</feature>
<dbReference type="PANTHER" id="PTHR24346:SF94">
    <property type="entry name" value="NON-SPECIFIC SERINE_THREONINE PROTEIN KINASE"/>
    <property type="match status" value="1"/>
</dbReference>
<feature type="binding site" evidence="15">
    <location>
        <position position="50"/>
    </location>
    <ligand>
        <name>ATP</name>
        <dbReference type="ChEBI" id="CHEBI:30616"/>
    </ligand>
</feature>
<evidence type="ECO:0000256" key="2">
    <source>
        <dbReference type="ARBA" id="ARBA00001946"/>
    </source>
</evidence>
<comment type="cofactor">
    <cofactor evidence="1">
        <name>Mn(2+)</name>
        <dbReference type="ChEBI" id="CHEBI:29035"/>
    </cofactor>
</comment>
<evidence type="ECO:0000256" key="14">
    <source>
        <dbReference type="ARBA" id="ARBA00048679"/>
    </source>
</evidence>
<reference evidence="19" key="1">
    <citation type="submission" date="2020-05" db="EMBL/GenBank/DDBJ databases">
        <title>Phylogenomic resolution of chytrid fungi.</title>
        <authorList>
            <person name="Stajich J.E."/>
            <person name="Amses K."/>
            <person name="Simmons R."/>
            <person name="Seto K."/>
            <person name="Myers J."/>
            <person name="Bonds A."/>
            <person name="Quandt C.A."/>
            <person name="Barry K."/>
            <person name="Liu P."/>
            <person name="Grigoriev I."/>
            <person name="Longcore J.E."/>
            <person name="James T.Y."/>
        </authorList>
    </citation>
    <scope>NUCLEOTIDE SEQUENCE</scope>
    <source>
        <strain evidence="19">JEL0318</strain>
    </source>
</reference>
<dbReference type="PROSITE" id="PS00108">
    <property type="entry name" value="PROTEIN_KINASE_ST"/>
    <property type="match status" value="1"/>
</dbReference>
<dbReference type="InterPro" id="IPR000719">
    <property type="entry name" value="Prot_kinase_dom"/>
</dbReference>
<dbReference type="PIRSF" id="PIRSF000654">
    <property type="entry name" value="Integrin-linked_kinase"/>
    <property type="match status" value="1"/>
</dbReference>
<evidence type="ECO:0000256" key="12">
    <source>
        <dbReference type="ARBA" id="ARBA00023211"/>
    </source>
</evidence>
<dbReference type="SMART" id="SM00220">
    <property type="entry name" value="S_TKc"/>
    <property type="match status" value="1"/>
</dbReference>
<name>A0AAD5RZZ6_9FUNG</name>
<dbReference type="PANTHER" id="PTHR24346">
    <property type="entry name" value="MAP/MICROTUBULE AFFINITY-REGULATING KINASE"/>
    <property type="match status" value="1"/>
</dbReference>
<feature type="region of interest" description="Disordered" evidence="17">
    <location>
        <begin position="338"/>
        <end position="358"/>
    </location>
</feature>
<dbReference type="PROSITE" id="PS50011">
    <property type="entry name" value="PROTEIN_KINASE_DOM"/>
    <property type="match status" value="1"/>
</dbReference>
<feature type="non-terminal residue" evidence="19">
    <location>
        <position position="358"/>
    </location>
</feature>
<dbReference type="InterPro" id="IPR008271">
    <property type="entry name" value="Ser/Thr_kinase_AS"/>
</dbReference>
<evidence type="ECO:0000256" key="11">
    <source>
        <dbReference type="ARBA" id="ARBA00022842"/>
    </source>
</evidence>
<dbReference type="GO" id="GO:0004674">
    <property type="term" value="F:protein serine/threonine kinase activity"/>
    <property type="evidence" value="ECO:0007669"/>
    <property type="project" value="UniProtKB-KW"/>
</dbReference>
<comment type="similarity">
    <text evidence="3">Belongs to the protein kinase superfamily. CAMK Ser/Thr protein kinase family. LKB1 subfamily.</text>
</comment>
<protein>
    <recommendedName>
        <fullName evidence="4">non-specific serine/threonine protein kinase</fullName>
        <ecNumber evidence="4">2.7.11.1</ecNumber>
    </recommendedName>
</protein>
<dbReference type="Gene3D" id="1.10.510.10">
    <property type="entry name" value="Transferase(Phosphotransferase) domain 1"/>
    <property type="match status" value="1"/>
</dbReference>
<accession>A0AAD5RZZ6</accession>
<dbReference type="PROSITE" id="PS00107">
    <property type="entry name" value="PROTEIN_KINASE_ATP"/>
    <property type="match status" value="1"/>
</dbReference>
<evidence type="ECO:0000313" key="19">
    <source>
        <dbReference type="EMBL" id="KAJ3028400.1"/>
    </source>
</evidence>
<dbReference type="InterPro" id="IPR011009">
    <property type="entry name" value="Kinase-like_dom_sf"/>
</dbReference>
<dbReference type="GO" id="GO:0005524">
    <property type="term" value="F:ATP binding"/>
    <property type="evidence" value="ECO:0007669"/>
    <property type="project" value="UniProtKB-UniRule"/>
</dbReference>
<feature type="compositionally biased region" description="Low complexity" evidence="17">
    <location>
        <begin position="341"/>
        <end position="358"/>
    </location>
</feature>
<evidence type="ECO:0000256" key="16">
    <source>
        <dbReference type="RuleBase" id="RU000304"/>
    </source>
</evidence>